<comment type="similarity">
    <text evidence="2">Belongs to the cytochrome P450 family.</text>
</comment>
<dbReference type="PANTHER" id="PTHR24305:SF232">
    <property type="entry name" value="P450, PUTATIVE (EUROFUNG)-RELATED"/>
    <property type="match status" value="1"/>
</dbReference>
<keyword evidence="8" id="KW-1185">Reference proteome</keyword>
<dbReference type="CDD" id="cd11060">
    <property type="entry name" value="CYP57A1-like"/>
    <property type="match status" value="1"/>
</dbReference>
<evidence type="ECO:0000256" key="3">
    <source>
        <dbReference type="ARBA" id="ARBA00022617"/>
    </source>
</evidence>
<gene>
    <name evidence="7" type="ORF">MFIFM68171_08683</name>
</gene>
<keyword evidence="6" id="KW-0560">Oxidoreductase</keyword>
<dbReference type="PRINTS" id="PR00385">
    <property type="entry name" value="P450"/>
</dbReference>
<dbReference type="Gene3D" id="1.10.630.10">
    <property type="entry name" value="Cytochrome P450"/>
    <property type="match status" value="1"/>
</dbReference>
<dbReference type="InterPro" id="IPR001128">
    <property type="entry name" value="Cyt_P450"/>
</dbReference>
<comment type="caution">
    <text evidence="7">The sequence shown here is derived from an EMBL/GenBank/DDBJ whole genome shotgun (WGS) entry which is preliminary data.</text>
</comment>
<proteinExistence type="inferred from homology"/>
<evidence type="ECO:0000256" key="6">
    <source>
        <dbReference type="ARBA" id="ARBA00023033"/>
    </source>
</evidence>
<evidence type="ECO:0000256" key="5">
    <source>
        <dbReference type="ARBA" id="ARBA00023004"/>
    </source>
</evidence>
<evidence type="ECO:0000313" key="8">
    <source>
        <dbReference type="Proteomes" id="UP001628179"/>
    </source>
</evidence>
<dbReference type="InterPro" id="IPR036396">
    <property type="entry name" value="Cyt_P450_sf"/>
</dbReference>
<comment type="cofactor">
    <cofactor evidence="1">
        <name>heme</name>
        <dbReference type="ChEBI" id="CHEBI:30413"/>
    </cofactor>
</comment>
<dbReference type="Pfam" id="PF00067">
    <property type="entry name" value="p450"/>
    <property type="match status" value="1"/>
</dbReference>
<keyword evidence="3" id="KW-0349">Heme</keyword>
<dbReference type="PRINTS" id="PR00465">
    <property type="entry name" value="EP450IV"/>
</dbReference>
<dbReference type="InterPro" id="IPR050121">
    <property type="entry name" value="Cytochrome_P450_monoxygenase"/>
</dbReference>
<dbReference type="GeneID" id="98179426"/>
<accession>A0ABQ0GL21</accession>
<evidence type="ECO:0000313" key="7">
    <source>
        <dbReference type="EMBL" id="GAB1318473.1"/>
    </source>
</evidence>
<name>A0ABQ0GL21_9PEZI</name>
<protein>
    <submittedName>
        <fullName evidence="7">Pisatin demethylase</fullName>
    </submittedName>
</protein>
<evidence type="ECO:0000256" key="4">
    <source>
        <dbReference type="ARBA" id="ARBA00022723"/>
    </source>
</evidence>
<keyword evidence="5" id="KW-0408">Iron</keyword>
<reference evidence="7 8" key="1">
    <citation type="submission" date="2024-09" db="EMBL/GenBank/DDBJ databases">
        <title>Itraconazole resistance in Madurella fahalii resulting from another homologue of gene encoding cytochrome P450 14-alpha sterol demethylase (CYP51).</title>
        <authorList>
            <person name="Yoshioka I."/>
            <person name="Fahal A.H."/>
            <person name="Kaneko S."/>
            <person name="Yaguchi T."/>
        </authorList>
    </citation>
    <scope>NUCLEOTIDE SEQUENCE [LARGE SCALE GENOMIC DNA]</scope>
    <source>
        <strain evidence="7 8">IFM 68171</strain>
    </source>
</reference>
<keyword evidence="6" id="KW-0503">Monooxygenase</keyword>
<organism evidence="7 8">
    <name type="scientific">Madurella fahalii</name>
    <dbReference type="NCBI Taxonomy" id="1157608"/>
    <lineage>
        <taxon>Eukaryota</taxon>
        <taxon>Fungi</taxon>
        <taxon>Dikarya</taxon>
        <taxon>Ascomycota</taxon>
        <taxon>Pezizomycotina</taxon>
        <taxon>Sordariomycetes</taxon>
        <taxon>Sordariomycetidae</taxon>
        <taxon>Sordariales</taxon>
        <taxon>Sordariales incertae sedis</taxon>
        <taxon>Madurella</taxon>
    </lineage>
</organism>
<dbReference type="RefSeq" id="XP_070920204.1">
    <property type="nucleotide sequence ID" value="XM_071064103.1"/>
</dbReference>
<dbReference type="InterPro" id="IPR002403">
    <property type="entry name" value="Cyt_P450_E_grp-IV"/>
</dbReference>
<dbReference type="EMBL" id="BAAFSV010000005">
    <property type="protein sequence ID" value="GAB1318473.1"/>
    <property type="molecule type" value="Genomic_DNA"/>
</dbReference>
<dbReference type="PANTHER" id="PTHR24305">
    <property type="entry name" value="CYTOCHROME P450"/>
    <property type="match status" value="1"/>
</dbReference>
<keyword evidence="4" id="KW-0479">Metal-binding</keyword>
<dbReference type="Proteomes" id="UP001628179">
    <property type="component" value="Unassembled WGS sequence"/>
</dbReference>
<sequence length="489" mass="54968">MEFFGLPITPGSLISLAVITLLTVLVKRRYFSPLSDIPGPFFASFTRLWQIITLIRGDSLNVFYDLHQRYGPFVRVAPNEVSVNHPDAPKQLLLTALHKGDWYRAGALPDYRFQTTLSTTEPKAKVARAKHFMQGYSTSYLLALEERLDATFTFLLDWMDKFSTEKQPMDLDKFFTFTAADVTGDLLFSKPFGFISKGYDINETLSRSHKVAGIGTVGGYFPWLNKLLANPFVTWTGILPFGLIYDTAMNAIAEREKNPGVQSDILTHWLKAYQEGKVTLRDVQAQATLGVLAGTDAMSTGMQSFLYHLIRHPAAWQRCSDEVTSARAQGKCDTRIVSFEHAQELPYLQACIKESLRLFGPLGTGLPRVAAAGGTKLGDRVFPSGTCLAIHPYTMMRDESIWGADANAFRPDRWLKEDSAGLDKFYMPFGLGYGTCPGINLAKMELSKLAASIVRDYVIRQVDPQQEWSYEAYFNTLPHDWPVYVERVR</sequence>
<dbReference type="SUPFAM" id="SSF48264">
    <property type="entry name" value="Cytochrome P450"/>
    <property type="match status" value="1"/>
</dbReference>
<evidence type="ECO:0000256" key="1">
    <source>
        <dbReference type="ARBA" id="ARBA00001971"/>
    </source>
</evidence>
<evidence type="ECO:0000256" key="2">
    <source>
        <dbReference type="ARBA" id="ARBA00010617"/>
    </source>
</evidence>